<evidence type="ECO:0000313" key="9">
    <source>
        <dbReference type="EMBL" id="KAJ8953128.1"/>
    </source>
</evidence>
<dbReference type="SMART" id="SM00020">
    <property type="entry name" value="Tryp_SPc"/>
    <property type="match status" value="1"/>
</dbReference>
<evidence type="ECO:0000259" key="8">
    <source>
        <dbReference type="PROSITE" id="PS50240"/>
    </source>
</evidence>
<dbReference type="InterPro" id="IPR001314">
    <property type="entry name" value="Peptidase_S1A"/>
</dbReference>
<dbReference type="PRINTS" id="PR00722">
    <property type="entry name" value="CHYMOTRYPSIN"/>
</dbReference>
<sequence>MALLLLSLTASFFAVGAAFATPRRRNSRSEPTPQCRCVPLNLCADNDAAVNGKGLLDARIRNEICQNYFEVCCENPIGEINLPNQSIFRGCGYQNTTDVRAWITSESSAKFGELPWSVVILMKDTPDRIIYKCGGSLIHPQVVITAAHCVPGMDPKYLMVRAGEWNIMSQDEPLPHQDRTVQEILRHPHYHQVSLKNDIALVFLSEPMGLRDNVGLVCLAPANFQLESARCLASGWGGNSFRKGDHSTIMKKVELPLVPRGRCLDALRATRLGPFYNLDKSFVCAGGERNKDTCKGDGGSPLVCPIPGREDRFFQMGIVSWGIGCGESGTPGVYVNVPLYTDWIDRQLFARNFDTTFYKY</sequence>
<evidence type="ECO:0000256" key="4">
    <source>
        <dbReference type="ARBA" id="ARBA00024195"/>
    </source>
</evidence>
<proteinExistence type="inferred from homology"/>
<evidence type="ECO:0000256" key="6">
    <source>
        <dbReference type="ARBA" id="ARBA00076468"/>
    </source>
</evidence>
<feature type="chain" id="PRO_5043754028" description="Phenoloxidase-activating factor 2" evidence="7">
    <location>
        <begin position="21"/>
        <end position="360"/>
    </location>
</feature>
<keyword evidence="3" id="KW-1015">Disulfide bond</keyword>
<organism evidence="9 10">
    <name type="scientific">Aromia moschata</name>
    <dbReference type="NCBI Taxonomy" id="1265417"/>
    <lineage>
        <taxon>Eukaryota</taxon>
        <taxon>Metazoa</taxon>
        <taxon>Ecdysozoa</taxon>
        <taxon>Arthropoda</taxon>
        <taxon>Hexapoda</taxon>
        <taxon>Insecta</taxon>
        <taxon>Pterygota</taxon>
        <taxon>Neoptera</taxon>
        <taxon>Endopterygota</taxon>
        <taxon>Coleoptera</taxon>
        <taxon>Polyphaga</taxon>
        <taxon>Cucujiformia</taxon>
        <taxon>Chrysomeloidea</taxon>
        <taxon>Cerambycidae</taxon>
        <taxon>Cerambycinae</taxon>
        <taxon>Callichromatini</taxon>
        <taxon>Aromia</taxon>
    </lineage>
</organism>
<dbReference type="InterPro" id="IPR051487">
    <property type="entry name" value="Ser/Thr_Proteases_Immune/Dev"/>
</dbReference>
<dbReference type="FunFam" id="2.40.10.10:FF:000038">
    <property type="entry name" value="Serine protease"/>
    <property type="match status" value="1"/>
</dbReference>
<name>A0AAV8YP88_9CUCU</name>
<dbReference type="AlphaFoldDB" id="A0AAV8YP88"/>
<dbReference type="SUPFAM" id="SSF50494">
    <property type="entry name" value="Trypsin-like serine proteases"/>
    <property type="match status" value="1"/>
</dbReference>
<dbReference type="PANTHER" id="PTHR24256">
    <property type="entry name" value="TRYPTASE-RELATED"/>
    <property type="match status" value="1"/>
</dbReference>
<dbReference type="Pfam" id="PF18322">
    <property type="entry name" value="CLIP_1"/>
    <property type="match status" value="1"/>
</dbReference>
<feature type="signal peptide" evidence="7">
    <location>
        <begin position="1"/>
        <end position="20"/>
    </location>
</feature>
<evidence type="ECO:0000256" key="7">
    <source>
        <dbReference type="SAM" id="SignalP"/>
    </source>
</evidence>
<dbReference type="InterPro" id="IPR009003">
    <property type="entry name" value="Peptidase_S1_PA"/>
</dbReference>
<evidence type="ECO:0000256" key="5">
    <source>
        <dbReference type="ARBA" id="ARBA00068096"/>
    </source>
</evidence>
<dbReference type="PROSITE" id="PS50240">
    <property type="entry name" value="TRYPSIN_DOM"/>
    <property type="match status" value="1"/>
</dbReference>
<comment type="caution">
    <text evidence="9">The sequence shown here is derived from an EMBL/GenBank/DDBJ whole genome shotgun (WGS) entry which is preliminary data.</text>
</comment>
<comment type="similarity">
    <text evidence="4">Belongs to the peptidase S1 family. CLIP subfamily.</text>
</comment>
<keyword evidence="7" id="KW-0732">Signal</keyword>
<reference evidence="9" key="1">
    <citation type="journal article" date="2023" name="Insect Mol. Biol.">
        <title>Genome sequencing provides insights into the evolution of gene families encoding plant cell wall-degrading enzymes in longhorned beetles.</title>
        <authorList>
            <person name="Shin N.R."/>
            <person name="Okamura Y."/>
            <person name="Kirsch R."/>
            <person name="Pauchet Y."/>
        </authorList>
    </citation>
    <scope>NUCLEOTIDE SEQUENCE</scope>
    <source>
        <strain evidence="9">AMC_N1</strain>
    </source>
</reference>
<dbReference type="GO" id="GO:0005576">
    <property type="term" value="C:extracellular region"/>
    <property type="evidence" value="ECO:0007669"/>
    <property type="project" value="UniProtKB-SubCell"/>
</dbReference>
<dbReference type="PROSITE" id="PS00134">
    <property type="entry name" value="TRYPSIN_HIS"/>
    <property type="match status" value="1"/>
</dbReference>
<keyword evidence="10" id="KW-1185">Reference proteome</keyword>
<dbReference type="EMBL" id="JAPWTK010000060">
    <property type="protein sequence ID" value="KAJ8953128.1"/>
    <property type="molecule type" value="Genomic_DNA"/>
</dbReference>
<dbReference type="Pfam" id="PF00089">
    <property type="entry name" value="Trypsin"/>
    <property type="match status" value="1"/>
</dbReference>
<dbReference type="CDD" id="cd00190">
    <property type="entry name" value="Tryp_SPc"/>
    <property type="match status" value="1"/>
</dbReference>
<dbReference type="InterPro" id="IPR043504">
    <property type="entry name" value="Peptidase_S1_PA_chymotrypsin"/>
</dbReference>
<dbReference type="GO" id="GO:0004252">
    <property type="term" value="F:serine-type endopeptidase activity"/>
    <property type="evidence" value="ECO:0007669"/>
    <property type="project" value="InterPro"/>
</dbReference>
<feature type="domain" description="Peptidase S1" evidence="8">
    <location>
        <begin position="103"/>
        <end position="349"/>
    </location>
</feature>
<evidence type="ECO:0000256" key="1">
    <source>
        <dbReference type="ARBA" id="ARBA00004613"/>
    </source>
</evidence>
<evidence type="ECO:0000313" key="10">
    <source>
        <dbReference type="Proteomes" id="UP001162162"/>
    </source>
</evidence>
<dbReference type="InterPro" id="IPR018114">
    <property type="entry name" value="TRYPSIN_HIS"/>
</dbReference>
<dbReference type="GO" id="GO:0006508">
    <property type="term" value="P:proteolysis"/>
    <property type="evidence" value="ECO:0007669"/>
    <property type="project" value="InterPro"/>
</dbReference>
<evidence type="ECO:0000256" key="2">
    <source>
        <dbReference type="ARBA" id="ARBA00022525"/>
    </source>
</evidence>
<dbReference type="InterPro" id="IPR041515">
    <property type="entry name" value="PPAF-2-like_Clip"/>
</dbReference>
<keyword evidence="2" id="KW-0964">Secreted</keyword>
<dbReference type="Proteomes" id="UP001162162">
    <property type="component" value="Unassembled WGS sequence"/>
</dbReference>
<gene>
    <name evidence="9" type="ORF">NQ318_017155</name>
</gene>
<protein>
    <recommendedName>
        <fullName evidence="5">Phenoloxidase-activating factor 2</fullName>
    </recommendedName>
    <alternativeName>
        <fullName evidence="6">Prophenoloxidase-activating factor II</fullName>
    </alternativeName>
</protein>
<accession>A0AAV8YP88</accession>
<dbReference type="Gene3D" id="2.40.10.10">
    <property type="entry name" value="Trypsin-like serine proteases"/>
    <property type="match status" value="2"/>
</dbReference>
<dbReference type="InterPro" id="IPR001254">
    <property type="entry name" value="Trypsin_dom"/>
</dbReference>
<evidence type="ECO:0000256" key="3">
    <source>
        <dbReference type="ARBA" id="ARBA00023157"/>
    </source>
</evidence>
<comment type="subcellular location">
    <subcellularLocation>
        <location evidence="1">Secreted</location>
    </subcellularLocation>
</comment>